<evidence type="ECO:0000259" key="9">
    <source>
        <dbReference type="PROSITE" id="PS50109"/>
    </source>
</evidence>
<dbReference type="SMART" id="SM00387">
    <property type="entry name" value="HATPase_c"/>
    <property type="match status" value="1"/>
</dbReference>
<protein>
    <recommendedName>
        <fullName evidence="2">histidine kinase</fullName>
        <ecNumber evidence="2">2.7.13.3</ecNumber>
    </recommendedName>
</protein>
<dbReference type="EMBL" id="CAJNBJ010000017">
    <property type="protein sequence ID" value="CAE6777756.1"/>
    <property type="molecule type" value="Genomic_DNA"/>
</dbReference>
<evidence type="ECO:0000313" key="12">
    <source>
        <dbReference type="EMBL" id="CAE6777756.1"/>
    </source>
</evidence>
<dbReference type="Pfam" id="PF02518">
    <property type="entry name" value="HATPase_c"/>
    <property type="match status" value="1"/>
</dbReference>
<dbReference type="Proteomes" id="UP000675880">
    <property type="component" value="Unassembled WGS sequence"/>
</dbReference>
<comment type="caution">
    <text evidence="12">The sequence shown here is derived from an EMBL/GenBank/DDBJ whole genome shotgun (WGS) entry which is preliminary data.</text>
</comment>
<gene>
    <name evidence="12" type="ORF">NSPZN2_40602</name>
</gene>
<dbReference type="InterPro" id="IPR000700">
    <property type="entry name" value="PAS-assoc_C"/>
</dbReference>
<evidence type="ECO:0000256" key="3">
    <source>
        <dbReference type="ARBA" id="ARBA00022553"/>
    </source>
</evidence>
<feature type="domain" description="Histidine kinase" evidence="9">
    <location>
        <begin position="183"/>
        <end position="396"/>
    </location>
</feature>
<dbReference type="InterPro" id="IPR003594">
    <property type="entry name" value="HATPase_dom"/>
</dbReference>
<evidence type="ECO:0000313" key="13">
    <source>
        <dbReference type="Proteomes" id="UP000675880"/>
    </source>
</evidence>
<dbReference type="InterPro" id="IPR013767">
    <property type="entry name" value="PAS_fold"/>
</dbReference>
<dbReference type="InterPro" id="IPR036890">
    <property type="entry name" value="HATPase_C_sf"/>
</dbReference>
<dbReference type="RefSeq" id="WP_213043403.1">
    <property type="nucleotide sequence ID" value="NZ_CAJNBJ010000017.1"/>
</dbReference>
<feature type="domain" description="PAC" evidence="11">
    <location>
        <begin position="120"/>
        <end position="170"/>
    </location>
</feature>
<dbReference type="InterPro" id="IPR004358">
    <property type="entry name" value="Sig_transdc_His_kin-like_C"/>
</dbReference>
<dbReference type="SUPFAM" id="SSF55785">
    <property type="entry name" value="PYP-like sensor domain (PAS domain)"/>
    <property type="match status" value="1"/>
</dbReference>
<dbReference type="EC" id="2.7.13.3" evidence="2"/>
<dbReference type="Gene3D" id="3.30.565.10">
    <property type="entry name" value="Histidine kinase-like ATPase, C-terminal domain"/>
    <property type="match status" value="1"/>
</dbReference>
<evidence type="ECO:0000259" key="10">
    <source>
        <dbReference type="PROSITE" id="PS50112"/>
    </source>
</evidence>
<dbReference type="PROSITE" id="PS50113">
    <property type="entry name" value="PAC"/>
    <property type="match status" value="1"/>
</dbReference>
<evidence type="ECO:0000256" key="6">
    <source>
        <dbReference type="ARBA" id="ARBA00022777"/>
    </source>
</evidence>
<keyword evidence="8" id="KW-0902">Two-component regulatory system</keyword>
<evidence type="ECO:0000256" key="2">
    <source>
        <dbReference type="ARBA" id="ARBA00012438"/>
    </source>
</evidence>
<keyword evidence="3" id="KW-0597">Phosphoprotein</keyword>
<dbReference type="Gene3D" id="3.30.450.20">
    <property type="entry name" value="PAS domain"/>
    <property type="match status" value="1"/>
</dbReference>
<dbReference type="NCBIfam" id="TIGR00229">
    <property type="entry name" value="sensory_box"/>
    <property type="match status" value="1"/>
</dbReference>
<dbReference type="InterPro" id="IPR036097">
    <property type="entry name" value="HisK_dim/P_sf"/>
</dbReference>
<evidence type="ECO:0000256" key="4">
    <source>
        <dbReference type="ARBA" id="ARBA00022679"/>
    </source>
</evidence>
<keyword evidence="12" id="KW-0282">Flagellum</keyword>
<feature type="domain" description="PAS" evidence="10">
    <location>
        <begin position="63"/>
        <end position="108"/>
    </location>
</feature>
<sequence length="429" mass="47074">MMRQDAESANNDLLTRAFRDFDQAATVLQQSYDALTTRLQQMDLELAQTNASLREHLRETEDMRAHLTAVLESLDTGVIVADSHDVVVRCNHSTEQLLGVSQTHLKGRLATDVLADIRKDHDEYPLVLPSGVTIALTQTDLTDEAGNLTGKLVLIHDVTRIRQLEDRLQRRNRLEAMGQMVGSIAHEIRNPLGSVELFASMLRKDLRAQPQLRAYAEHISMAVHSMDRLLSNLLVYTRPDCSKLRWQDTERLLREVLTLASHAISQAAISVRCDVDPLVPQLWCDGSKMKQVLLNLVLNAVQAMPEGGVLTLAAALVPGHMHGRTAVQLTVTDTGIGIPAEVQSRVFDPFFTTKDDGTGLGLAIVHALVEAHHGRVDVVSSPGRGTSFVITLPQERPEPTAPPLAAAACARQAGAHDHSLTVAKEEMSE</sequence>
<dbReference type="InterPro" id="IPR005467">
    <property type="entry name" value="His_kinase_dom"/>
</dbReference>
<dbReference type="PRINTS" id="PR00344">
    <property type="entry name" value="BCTRLSENSOR"/>
</dbReference>
<dbReference type="InterPro" id="IPR035965">
    <property type="entry name" value="PAS-like_dom_sf"/>
</dbReference>
<proteinExistence type="predicted"/>
<dbReference type="PANTHER" id="PTHR43065:SF10">
    <property type="entry name" value="PEROXIDE STRESS-ACTIVATED HISTIDINE KINASE MAK3"/>
    <property type="match status" value="1"/>
</dbReference>
<keyword evidence="5" id="KW-0547">Nucleotide-binding</keyword>
<dbReference type="SMART" id="SM00091">
    <property type="entry name" value="PAS"/>
    <property type="match status" value="1"/>
</dbReference>
<evidence type="ECO:0000256" key="1">
    <source>
        <dbReference type="ARBA" id="ARBA00000085"/>
    </source>
</evidence>
<evidence type="ECO:0000256" key="8">
    <source>
        <dbReference type="ARBA" id="ARBA00023012"/>
    </source>
</evidence>
<dbReference type="SUPFAM" id="SSF55874">
    <property type="entry name" value="ATPase domain of HSP90 chaperone/DNA topoisomerase II/histidine kinase"/>
    <property type="match status" value="1"/>
</dbReference>
<reference evidence="12 13" key="1">
    <citation type="submission" date="2021-02" db="EMBL/GenBank/DDBJ databases">
        <authorList>
            <person name="Han P."/>
        </authorList>
    </citation>
    <scope>NUCLEOTIDE SEQUENCE [LARGE SCALE GENOMIC DNA]</scope>
    <source>
        <strain evidence="12">Candidatus Nitrospira sp. ZN2</strain>
    </source>
</reference>
<evidence type="ECO:0000256" key="7">
    <source>
        <dbReference type="ARBA" id="ARBA00022840"/>
    </source>
</evidence>
<keyword evidence="12" id="KW-0969">Cilium</keyword>
<comment type="catalytic activity">
    <reaction evidence="1">
        <text>ATP + protein L-histidine = ADP + protein N-phospho-L-histidine.</text>
        <dbReference type="EC" id="2.7.13.3"/>
    </reaction>
</comment>
<dbReference type="Pfam" id="PF00989">
    <property type="entry name" value="PAS"/>
    <property type="match status" value="1"/>
</dbReference>
<accession>A0ABN7M1M4</accession>
<dbReference type="SMART" id="SM00388">
    <property type="entry name" value="HisKA"/>
    <property type="match status" value="1"/>
</dbReference>
<dbReference type="PROSITE" id="PS50109">
    <property type="entry name" value="HIS_KIN"/>
    <property type="match status" value="1"/>
</dbReference>
<dbReference type="PANTHER" id="PTHR43065">
    <property type="entry name" value="SENSOR HISTIDINE KINASE"/>
    <property type="match status" value="1"/>
</dbReference>
<keyword evidence="12" id="KW-0966">Cell projection</keyword>
<evidence type="ECO:0000259" key="11">
    <source>
        <dbReference type="PROSITE" id="PS50113"/>
    </source>
</evidence>
<dbReference type="SUPFAM" id="SSF47384">
    <property type="entry name" value="Homodimeric domain of signal transducing histidine kinase"/>
    <property type="match status" value="1"/>
</dbReference>
<keyword evidence="7" id="KW-0067">ATP-binding</keyword>
<dbReference type="GO" id="GO:0016301">
    <property type="term" value="F:kinase activity"/>
    <property type="evidence" value="ECO:0007669"/>
    <property type="project" value="UniProtKB-KW"/>
</dbReference>
<dbReference type="InterPro" id="IPR003661">
    <property type="entry name" value="HisK_dim/P_dom"/>
</dbReference>
<keyword evidence="6 12" id="KW-0418">Kinase</keyword>
<name>A0ABN7M1M4_9BACT</name>
<dbReference type="Gene3D" id="1.10.287.130">
    <property type="match status" value="1"/>
</dbReference>
<dbReference type="InterPro" id="IPR000014">
    <property type="entry name" value="PAS"/>
</dbReference>
<keyword evidence="13" id="KW-1185">Reference proteome</keyword>
<organism evidence="12 13">
    <name type="scientific">Nitrospira defluvii</name>
    <dbReference type="NCBI Taxonomy" id="330214"/>
    <lineage>
        <taxon>Bacteria</taxon>
        <taxon>Pseudomonadati</taxon>
        <taxon>Nitrospirota</taxon>
        <taxon>Nitrospiria</taxon>
        <taxon>Nitrospirales</taxon>
        <taxon>Nitrospiraceae</taxon>
        <taxon>Nitrospira</taxon>
    </lineage>
</organism>
<dbReference type="PROSITE" id="PS50112">
    <property type="entry name" value="PAS"/>
    <property type="match status" value="1"/>
</dbReference>
<dbReference type="CDD" id="cd00082">
    <property type="entry name" value="HisKA"/>
    <property type="match status" value="1"/>
</dbReference>
<evidence type="ECO:0000256" key="5">
    <source>
        <dbReference type="ARBA" id="ARBA00022741"/>
    </source>
</evidence>
<keyword evidence="4" id="KW-0808">Transferase</keyword>
<dbReference type="CDD" id="cd00130">
    <property type="entry name" value="PAS"/>
    <property type="match status" value="1"/>
</dbReference>
<dbReference type="Pfam" id="PF00512">
    <property type="entry name" value="HisKA"/>
    <property type="match status" value="1"/>
</dbReference>